<proteinExistence type="inferred from homology"/>
<keyword evidence="6" id="KW-1185">Reference proteome</keyword>
<dbReference type="Pfam" id="PF24137">
    <property type="entry name" value="DA_N"/>
    <property type="match status" value="1"/>
</dbReference>
<dbReference type="AlphaFoldDB" id="A0A4Z0Y301"/>
<protein>
    <recommendedName>
        <fullName evidence="7">Beta-xylosidase C-terminal Concanavalin A-like domain-containing protein</fullName>
    </recommendedName>
</protein>
<comment type="caution">
    <text evidence="5">The sequence shown here is derived from an EMBL/GenBank/DDBJ whole genome shotgun (WGS) entry which is preliminary data.</text>
</comment>
<evidence type="ECO:0000256" key="1">
    <source>
        <dbReference type="ARBA" id="ARBA00023235"/>
    </source>
</evidence>
<feature type="domain" description="Diels-Alderase C-terminal" evidence="3">
    <location>
        <begin position="205"/>
        <end position="349"/>
    </location>
</feature>
<dbReference type="GO" id="GO:0016853">
    <property type="term" value="F:isomerase activity"/>
    <property type="evidence" value="ECO:0007669"/>
    <property type="project" value="UniProtKB-KW"/>
</dbReference>
<accession>A0A4Z0Y301</accession>
<reference evidence="5 6" key="1">
    <citation type="submission" date="2019-03" db="EMBL/GenBank/DDBJ databases">
        <title>Draft genome sequence of Xylaria hypoxylon DSM 108379, a ubiquitous saprotrophic-parasitic fungi on hardwood.</title>
        <authorList>
            <person name="Buettner E."/>
            <person name="Leonhardt S."/>
            <person name="Gebauer A.M."/>
            <person name="Liers C."/>
            <person name="Hofrichter M."/>
            <person name="Kellner H."/>
        </authorList>
    </citation>
    <scope>NUCLEOTIDE SEQUENCE [LARGE SCALE GENOMIC DNA]</scope>
    <source>
        <strain evidence="5 6">DSM 108379</strain>
    </source>
</reference>
<evidence type="ECO:0000313" key="6">
    <source>
        <dbReference type="Proteomes" id="UP000297716"/>
    </source>
</evidence>
<dbReference type="Pfam" id="PF22903">
    <property type="entry name" value="DA_C"/>
    <property type="match status" value="1"/>
</dbReference>
<dbReference type="Proteomes" id="UP000297716">
    <property type="component" value="Unassembled WGS sequence"/>
</dbReference>
<name>A0A4Z0Y301_9PEZI</name>
<sequence length="365" mass="40490">MTRYDIARGHNRIYFSTDPLDDFEAPSVVPLNATTGEQWEFDGVSENGMEAFMFGFYRDPSFSIFGTGNLRFYLEIAFANGSRHAAVEYAEESIVQSCPGQGTRGIWRGDNWSFGFEISADMSRAEITMDSPIEKGHIVMTSIAPARYADSTVWPSRDASSVAVPYFHWVEPIPVAEVSINATVLGERISWTGMGGHERLWGAYNWFTCIAGMTAVRIRAGPFALSLVQFESNIPKGLVVSSVMLTKDGKKILSTRRDEPSDQDDYILFRELYEGPGITTQLLANKATGFKLHLLSPSRNASWTFIVTHLNIGFEYPFAGGFGSTGYSGIVEGGEARDKWWKGPAFSEIMEFPKKSMLFSSNSVA</sequence>
<evidence type="ECO:0000259" key="3">
    <source>
        <dbReference type="Pfam" id="PF22903"/>
    </source>
</evidence>
<keyword evidence="1" id="KW-0413">Isomerase</keyword>
<dbReference type="STRING" id="37992.A0A4Z0Y301"/>
<dbReference type="OrthoDB" id="5344254at2759"/>
<gene>
    <name evidence="5" type="ORF">E0Z10_g10658</name>
</gene>
<comment type="similarity">
    <text evidence="2">Belongs to the Diels-Alderase family.</text>
</comment>
<evidence type="ECO:0000259" key="4">
    <source>
        <dbReference type="Pfam" id="PF24137"/>
    </source>
</evidence>
<organism evidence="5 6">
    <name type="scientific">Xylaria hypoxylon</name>
    <dbReference type="NCBI Taxonomy" id="37992"/>
    <lineage>
        <taxon>Eukaryota</taxon>
        <taxon>Fungi</taxon>
        <taxon>Dikarya</taxon>
        <taxon>Ascomycota</taxon>
        <taxon>Pezizomycotina</taxon>
        <taxon>Sordariomycetes</taxon>
        <taxon>Xylariomycetidae</taxon>
        <taxon>Xylariales</taxon>
        <taxon>Xylariaceae</taxon>
        <taxon>Xylaria</taxon>
    </lineage>
</organism>
<dbReference type="InterPro" id="IPR054499">
    <property type="entry name" value="DA_C"/>
</dbReference>
<evidence type="ECO:0008006" key="7">
    <source>
        <dbReference type="Google" id="ProtNLM"/>
    </source>
</evidence>
<dbReference type="SUPFAM" id="SSF159245">
    <property type="entry name" value="AttH-like"/>
    <property type="match status" value="1"/>
</dbReference>
<evidence type="ECO:0000256" key="2">
    <source>
        <dbReference type="ARBA" id="ARBA00046325"/>
    </source>
</evidence>
<dbReference type="InterPro" id="IPR056402">
    <property type="entry name" value="DA_N"/>
</dbReference>
<evidence type="ECO:0000313" key="5">
    <source>
        <dbReference type="EMBL" id="TGJ78104.1"/>
    </source>
</evidence>
<dbReference type="EMBL" id="SKBN01000451">
    <property type="protein sequence ID" value="TGJ78104.1"/>
    <property type="molecule type" value="Genomic_DNA"/>
</dbReference>
<feature type="domain" description="Diels-Alderase N-terminal" evidence="4">
    <location>
        <begin position="29"/>
        <end position="201"/>
    </location>
</feature>